<keyword evidence="1" id="KW-0472">Membrane</keyword>
<evidence type="ECO:0000313" key="3">
    <source>
        <dbReference type="Proteomes" id="UP000325433"/>
    </source>
</evidence>
<name>A0A5N6W2S9_9EURO</name>
<dbReference type="AlphaFoldDB" id="A0A5N6W2S9"/>
<accession>A0A5N6W2S9</accession>
<proteinExistence type="predicted"/>
<keyword evidence="1" id="KW-1133">Transmembrane helix</keyword>
<organism evidence="2 3">
    <name type="scientific">Aspergillus transmontanensis</name>
    <dbReference type="NCBI Taxonomy" id="1034304"/>
    <lineage>
        <taxon>Eukaryota</taxon>
        <taxon>Fungi</taxon>
        <taxon>Dikarya</taxon>
        <taxon>Ascomycota</taxon>
        <taxon>Pezizomycotina</taxon>
        <taxon>Eurotiomycetes</taxon>
        <taxon>Eurotiomycetidae</taxon>
        <taxon>Eurotiales</taxon>
        <taxon>Aspergillaceae</taxon>
        <taxon>Aspergillus</taxon>
        <taxon>Aspergillus subgen. Circumdati</taxon>
    </lineage>
</organism>
<sequence>MTLANKGWADLQTLWRFIPGSTSHGWQRYGSTFLFLSIFTVFLGSLVNPLQQILTSPQQIRLRGDLPNEIPNLVDIPNQFRTCNEFLQRQSMLQTRSAISTARGHEREAQLWERGNTTCTTLRSDKRDLPDSCLTGGSTLNQISTLNDPFFAELPNTLDTGLYRQFMPRINTTANVTKISESEFPTICDADSGDFSVDYQINNHSEENSWRLRACMPAEFTHSRWKPTRARQDFVEELFLNVSLTSSLSSTFSTVNSLYKITMNTTSGYFELPNYMNGHLPGQLLNEDPFPANCSLCVPANCSTCLPQVWPIYDEPPMPDTPFPLLLQKNKGPLLTTAMALFGEASFIQVRLNNTNTHPYNLSQTPVTNDTYCLEQIPLALFLIDEDSYLSVNTPGCIMYTGRRDAILPAPHDQIAEYLQIFGVDTNSLKKAFDAAAFFANKAWFESWGASCRLDFSVYWDPGLDTEVPVMSMASLIVMTILLSLHLLILLCLTIWASNTERWTGSLDSWATMRIGGAIADRVPLKIAENTDKMEFLDEIPGWIGDKNDGNESVGIIGLGAPGALTYNRRYISYDEDHEEKSPS</sequence>
<gene>
    <name evidence="2" type="ORF">BDV41DRAFT_575171</name>
</gene>
<evidence type="ECO:0000256" key="1">
    <source>
        <dbReference type="SAM" id="Phobius"/>
    </source>
</evidence>
<protein>
    <submittedName>
        <fullName evidence="2">Uncharacterized protein</fullName>
    </submittedName>
</protein>
<keyword evidence="1" id="KW-0812">Transmembrane</keyword>
<dbReference type="Proteomes" id="UP000325433">
    <property type="component" value="Unassembled WGS sequence"/>
</dbReference>
<keyword evidence="3" id="KW-1185">Reference proteome</keyword>
<feature type="transmembrane region" description="Helical" evidence="1">
    <location>
        <begin position="473"/>
        <end position="497"/>
    </location>
</feature>
<feature type="transmembrane region" description="Helical" evidence="1">
    <location>
        <begin position="33"/>
        <end position="50"/>
    </location>
</feature>
<evidence type="ECO:0000313" key="2">
    <source>
        <dbReference type="EMBL" id="KAE8315147.1"/>
    </source>
</evidence>
<reference evidence="3" key="1">
    <citation type="submission" date="2019-04" db="EMBL/GenBank/DDBJ databases">
        <title>Friends and foes A comparative genomics studyof 23 Aspergillus species from section Flavi.</title>
        <authorList>
            <consortium name="DOE Joint Genome Institute"/>
            <person name="Kjaerbolling I."/>
            <person name="Vesth T."/>
            <person name="Frisvad J.C."/>
            <person name="Nybo J.L."/>
            <person name="Theobald S."/>
            <person name="Kildgaard S."/>
            <person name="Isbrandt T."/>
            <person name="Kuo A."/>
            <person name="Sato A."/>
            <person name="Lyhne E.K."/>
            <person name="Kogle M.E."/>
            <person name="Wiebenga A."/>
            <person name="Kun R.S."/>
            <person name="Lubbers R.J."/>
            <person name="Makela M.R."/>
            <person name="Barry K."/>
            <person name="Chovatia M."/>
            <person name="Clum A."/>
            <person name="Daum C."/>
            <person name="Haridas S."/>
            <person name="He G."/>
            <person name="LaButti K."/>
            <person name="Lipzen A."/>
            <person name="Mondo S."/>
            <person name="Riley R."/>
            <person name="Salamov A."/>
            <person name="Simmons B.A."/>
            <person name="Magnuson J.K."/>
            <person name="Henrissat B."/>
            <person name="Mortensen U.H."/>
            <person name="Larsen T.O."/>
            <person name="Devries R.P."/>
            <person name="Grigoriev I.V."/>
            <person name="Machida M."/>
            <person name="Baker S.E."/>
            <person name="Andersen M.R."/>
        </authorList>
    </citation>
    <scope>NUCLEOTIDE SEQUENCE [LARGE SCALE GENOMIC DNA]</scope>
    <source>
        <strain evidence="3">CBS 130015</strain>
    </source>
</reference>
<dbReference type="EMBL" id="ML738314">
    <property type="protein sequence ID" value="KAE8315147.1"/>
    <property type="molecule type" value="Genomic_DNA"/>
</dbReference>